<dbReference type="InterPro" id="IPR017731">
    <property type="entry name" value="TssM1-like"/>
</dbReference>
<evidence type="ECO:0008006" key="8">
    <source>
        <dbReference type="Google" id="ProtNLM"/>
    </source>
</evidence>
<dbReference type="CDD" id="cd00882">
    <property type="entry name" value="Ras_like_GTPase"/>
    <property type="match status" value="1"/>
</dbReference>
<feature type="domain" description="Type VI secretion system IcmF C-terminal" evidence="3">
    <location>
        <begin position="1117"/>
        <end position="1218"/>
    </location>
</feature>
<evidence type="ECO:0000256" key="2">
    <source>
        <dbReference type="SAM" id="Phobius"/>
    </source>
</evidence>
<keyword evidence="7" id="KW-1185">Reference proteome</keyword>
<dbReference type="AlphaFoldDB" id="A0A291LY00"/>
<evidence type="ECO:0000313" key="6">
    <source>
        <dbReference type="EMBL" id="ATI41325.1"/>
    </source>
</evidence>
<dbReference type="PANTHER" id="PTHR36153:SF1">
    <property type="entry name" value="TYPE VI SECRETION SYSTEM COMPONENT TSSM1"/>
    <property type="match status" value="1"/>
</dbReference>
<dbReference type="NCBIfam" id="TIGR03348">
    <property type="entry name" value="VI_IcmF"/>
    <property type="match status" value="1"/>
</dbReference>
<reference evidence="6 7" key="1">
    <citation type="submission" date="2017-05" db="EMBL/GenBank/DDBJ databases">
        <title>Comparative genomic and metabolic analysis of manganese-oxidizing mechanisms in Celeribater manganoxidans DY25T: its adaption to the environment of polymetallic nodule.</title>
        <authorList>
            <person name="Wang X."/>
        </authorList>
    </citation>
    <scope>NUCLEOTIDE SEQUENCE [LARGE SCALE GENOMIC DNA]</scope>
    <source>
        <strain evidence="6 7">DY25</strain>
    </source>
</reference>
<dbReference type="InterPro" id="IPR010623">
    <property type="entry name" value="IcmF_C"/>
</dbReference>
<feature type="domain" description="IcmF-related" evidence="4">
    <location>
        <begin position="534"/>
        <end position="845"/>
    </location>
</feature>
<feature type="transmembrane region" description="Helical" evidence="2">
    <location>
        <begin position="469"/>
        <end position="490"/>
    </location>
</feature>
<dbReference type="EMBL" id="CP021404">
    <property type="protein sequence ID" value="ATI41325.1"/>
    <property type="molecule type" value="Genomic_DNA"/>
</dbReference>
<dbReference type="InterPro" id="IPR009612">
    <property type="entry name" value="IcmF-rel"/>
</dbReference>
<evidence type="ECO:0000259" key="3">
    <source>
        <dbReference type="Pfam" id="PF06744"/>
    </source>
</evidence>
<organism evidence="6 7">
    <name type="scientific">Pacificitalea manganoxidans</name>
    <dbReference type="NCBI Taxonomy" id="1411902"/>
    <lineage>
        <taxon>Bacteria</taxon>
        <taxon>Pseudomonadati</taxon>
        <taxon>Pseudomonadota</taxon>
        <taxon>Alphaproteobacteria</taxon>
        <taxon>Rhodobacterales</taxon>
        <taxon>Paracoccaceae</taxon>
        <taxon>Pacificitalea</taxon>
    </lineage>
</organism>
<evidence type="ECO:0000313" key="7">
    <source>
        <dbReference type="Proteomes" id="UP000219050"/>
    </source>
</evidence>
<keyword evidence="2" id="KW-0812">Transmembrane</keyword>
<sequence length="1239" mass="135989">MAGARMNPSPTIPAPKAAPPTAVSKSCCSAKTRSSPSSGDRIMRKWIIGALVVLALLAWGAVVWYALPLVGFGTVRPFEPSWVRLLLIAVVWLPVAVIYLIRAIRTRRAARALEAALTEQQVTGDGEVLGDRMGEALAVLRKSSGSRAFLYELPWYVIIGPPGAGKTTALLNSGVNFPLAEGGQGAVAGVGGTRYCDWWFSEEAVLIDTAGRYTTQDSDAEADRDSWLSFLRLLKTHRANQPINGVILAISLQEIMTATPAEIETHAETVRNRLREIHEELRVDFPVYVLFTKADLISGFMEYFGSFSGTRREKVWGHTFQTASKKEPTVERFAAEYDALVARLSEEVTDRLQEEPDGINRIAIFGFPGQVAMLRDRLGGFMGSVFGHSRYKVAANLRGFYFSSGTQEGTPIDQVLGAMERGSGGAIAGAQMSGKGRSFFLHDLLKRVIFPEAGWVSTDRRAVRRAAGLRYGAFALIGLACAAMLGLWGYSYVQNRTLIRSAEAGITDYEMNARSELERSEVDSIDLLEVSSHLQQLREMPTGYGDTQAGAASWQEGFGLSQRARLESAATTTYRQALERMFRSRLILRLERQLEDFVRGNEVLAIYETLKAYKLLGDAAPKSDDPFIIQWFRDDWRRNLYPGPIHAAAREELEAHLIAMLDLDAAKEPSFELNGALIDQAERALARMNIADQAYSLILSTVEFAPIEPFSVAYRAGTDADMVFETVDGAALADQVIPALYTYAGFHDFFLPQLSEIADKLVTEQWVMGDYAAEAQIEDEMQRVGPQLITRYTQDWIRAWEAVLGNIKLRPMAADKPTYRALAAASAPRTSPLLNLAEQIVAETRLTQGFTEEADPPSSGADAASGVAEEVAGQFGTRVASSIISRQQGMLRIGLDVAMGQAKNSQRAGVAGGASRRMPGAEIEQHFRDWENLVTGDIGTRLIDRLLDALNNMQRVLILAGDFPEKVENEMAQLLGTLKQASSRLPDEYRRMVEEAIEDFEGDAANASLSRLNEVLNGQVTQACVALMGQAYPFADSQRDMPIADFAKLFAPNGVIDRFFLQEMSPLVDITPAGWTWKEGGPLGGKLSANTLKQFERAAAIRDAFFPVGAMPQVDMNVAVRAMHPLVKTHTMHVNGQNLEFSAGINTPQVLSWPSSMAGGMVLLEVRPRASNREDELQIQGPWALRRLIMGSRPRVSGPTVSFSAQVGGRNVDYRIDSAGAQNPLLMRELTEFTCPTGL</sequence>
<evidence type="ECO:0000259" key="5">
    <source>
        <dbReference type="Pfam" id="PF14331"/>
    </source>
</evidence>
<keyword evidence="2" id="KW-0472">Membrane</keyword>
<dbReference type="Pfam" id="PF06744">
    <property type="entry name" value="IcmF_C"/>
    <property type="match status" value="1"/>
</dbReference>
<dbReference type="InterPro" id="IPR053156">
    <property type="entry name" value="T6SS_TssM-like"/>
</dbReference>
<feature type="region of interest" description="Disordered" evidence="1">
    <location>
        <begin position="1"/>
        <end position="39"/>
    </location>
</feature>
<feature type="transmembrane region" description="Helical" evidence="2">
    <location>
        <begin position="46"/>
        <end position="67"/>
    </location>
</feature>
<dbReference type="SUPFAM" id="SSF52540">
    <property type="entry name" value="P-loop containing nucleoside triphosphate hydrolases"/>
    <property type="match status" value="1"/>
</dbReference>
<evidence type="ECO:0000259" key="4">
    <source>
        <dbReference type="Pfam" id="PF06761"/>
    </source>
</evidence>
<feature type="domain" description="Type VI secretion system component TssM1 N-terminal" evidence="5">
    <location>
        <begin position="221"/>
        <end position="476"/>
    </location>
</feature>
<dbReference type="Gene3D" id="3.40.50.300">
    <property type="entry name" value="P-loop containing nucleotide triphosphate hydrolases"/>
    <property type="match status" value="1"/>
</dbReference>
<accession>A0A291LY00</accession>
<dbReference type="InterPro" id="IPR027417">
    <property type="entry name" value="P-loop_NTPase"/>
</dbReference>
<dbReference type="Pfam" id="PF14331">
    <property type="entry name" value="IcmF-related_N"/>
    <property type="match status" value="1"/>
</dbReference>
<name>A0A291LY00_9RHOB</name>
<evidence type="ECO:0000256" key="1">
    <source>
        <dbReference type="SAM" id="MobiDB-lite"/>
    </source>
</evidence>
<keyword evidence="2" id="KW-1133">Transmembrane helix</keyword>
<feature type="transmembrane region" description="Helical" evidence="2">
    <location>
        <begin position="82"/>
        <end position="101"/>
    </location>
</feature>
<dbReference type="KEGG" id="cmag:CBW24_04435"/>
<proteinExistence type="predicted"/>
<gene>
    <name evidence="6" type="ORF">CBW24_04435</name>
</gene>
<dbReference type="PANTHER" id="PTHR36153">
    <property type="entry name" value="INNER MEMBRANE PROTEIN-RELATED"/>
    <property type="match status" value="1"/>
</dbReference>
<feature type="compositionally biased region" description="Polar residues" evidence="1">
    <location>
        <begin position="23"/>
        <end position="38"/>
    </location>
</feature>
<dbReference type="InterPro" id="IPR025743">
    <property type="entry name" value="TssM1_N"/>
</dbReference>
<dbReference type="Pfam" id="PF06761">
    <property type="entry name" value="IcmF-related"/>
    <property type="match status" value="1"/>
</dbReference>
<protein>
    <recommendedName>
        <fullName evidence="8">Type VI secretion system membrane subunit TssM</fullName>
    </recommendedName>
</protein>
<dbReference type="Proteomes" id="UP000219050">
    <property type="component" value="Chromosome"/>
</dbReference>